<sequence length="217" mass="22558">MTGTGEDGRAWGWGGIVTALAGVGVIVASGPLWPFEEADLADNAAMVARFDDTTMWWAFATQVAFTLAAFGSVLFGAGLKRRLERQCPAGSLVPMTAFLGMLLTGALSLAGCGMGTEAFHQIRNRAASDPDTVMSSVGQLGTYGWLWSGLLLTAGALAVAAFRQGAVARWIGVVSVAFGLLLAVTQLTPFQYLALMVGVPYLLVLGAAFALGRRAPA</sequence>
<dbReference type="Proteomes" id="UP000265325">
    <property type="component" value="Unassembled WGS sequence"/>
</dbReference>
<keyword evidence="3" id="KW-1185">Reference proteome</keyword>
<feature type="transmembrane region" description="Helical" evidence="1">
    <location>
        <begin position="190"/>
        <end position="211"/>
    </location>
</feature>
<feature type="transmembrane region" description="Helical" evidence="1">
    <location>
        <begin position="167"/>
        <end position="184"/>
    </location>
</feature>
<keyword evidence="1" id="KW-0472">Membrane</keyword>
<evidence type="ECO:0000256" key="1">
    <source>
        <dbReference type="SAM" id="Phobius"/>
    </source>
</evidence>
<feature type="transmembrane region" description="Helical" evidence="1">
    <location>
        <begin position="12"/>
        <end position="35"/>
    </location>
</feature>
<dbReference type="EMBL" id="LAQS01000008">
    <property type="protein sequence ID" value="KKZ74482.1"/>
    <property type="molecule type" value="Genomic_DNA"/>
</dbReference>
<comment type="caution">
    <text evidence="2">The sequence shown here is derived from an EMBL/GenBank/DDBJ whole genome shotgun (WGS) entry which is preliminary data.</text>
</comment>
<reference evidence="2 3" key="1">
    <citation type="submission" date="2015-05" db="EMBL/GenBank/DDBJ databases">
        <title>Draft Genome assembly of Streptomyces showdoensis.</title>
        <authorList>
            <person name="Thapa K.K."/>
            <person name="Metsa-Ketela M."/>
        </authorList>
    </citation>
    <scope>NUCLEOTIDE SEQUENCE [LARGE SCALE GENOMIC DNA]</scope>
    <source>
        <strain evidence="2 3">ATCC 15227</strain>
    </source>
</reference>
<gene>
    <name evidence="2" type="ORF">VO63_06875</name>
</gene>
<protein>
    <recommendedName>
        <fullName evidence="4">DUF4386 family protein</fullName>
    </recommendedName>
</protein>
<evidence type="ECO:0000313" key="2">
    <source>
        <dbReference type="EMBL" id="KKZ74482.1"/>
    </source>
</evidence>
<keyword evidence="1" id="KW-1133">Transmembrane helix</keyword>
<feature type="transmembrane region" description="Helical" evidence="1">
    <location>
        <begin position="144"/>
        <end position="162"/>
    </location>
</feature>
<feature type="transmembrane region" description="Helical" evidence="1">
    <location>
        <begin position="55"/>
        <end position="77"/>
    </location>
</feature>
<accession>A0A2P2GSK6</accession>
<evidence type="ECO:0000313" key="3">
    <source>
        <dbReference type="Proteomes" id="UP000265325"/>
    </source>
</evidence>
<dbReference type="AlphaFoldDB" id="A0A2P2GSK6"/>
<organism evidence="2 3">
    <name type="scientific">Streptomyces showdoensis</name>
    <dbReference type="NCBI Taxonomy" id="68268"/>
    <lineage>
        <taxon>Bacteria</taxon>
        <taxon>Bacillati</taxon>
        <taxon>Actinomycetota</taxon>
        <taxon>Actinomycetes</taxon>
        <taxon>Kitasatosporales</taxon>
        <taxon>Streptomycetaceae</taxon>
        <taxon>Streptomyces</taxon>
    </lineage>
</organism>
<proteinExistence type="predicted"/>
<name>A0A2P2GSK6_STREW</name>
<feature type="transmembrane region" description="Helical" evidence="1">
    <location>
        <begin position="89"/>
        <end position="110"/>
    </location>
</feature>
<evidence type="ECO:0008006" key="4">
    <source>
        <dbReference type="Google" id="ProtNLM"/>
    </source>
</evidence>
<keyword evidence="1" id="KW-0812">Transmembrane</keyword>